<evidence type="ECO:0000313" key="7">
    <source>
        <dbReference type="Proteomes" id="UP001626549"/>
    </source>
</evidence>
<dbReference type="Proteomes" id="UP001626549">
    <property type="component" value="Chromosome"/>
</dbReference>
<dbReference type="EMBL" id="CP136865">
    <property type="protein sequence ID" value="WOJ96641.1"/>
    <property type="molecule type" value="Genomic_DNA"/>
</dbReference>
<evidence type="ECO:0000313" key="6">
    <source>
        <dbReference type="EMBL" id="WOJ96641.1"/>
    </source>
</evidence>
<comment type="similarity">
    <text evidence="2 5">Belongs to the FliE family.</text>
</comment>
<keyword evidence="6" id="KW-0969">Cilium</keyword>
<dbReference type="PANTHER" id="PTHR34653:SF1">
    <property type="entry name" value="FLAGELLAR HOOK-BASAL BODY COMPLEX PROTEIN FLIE"/>
    <property type="match status" value="1"/>
</dbReference>
<evidence type="ECO:0000256" key="1">
    <source>
        <dbReference type="ARBA" id="ARBA00004117"/>
    </source>
</evidence>
<evidence type="ECO:0000256" key="4">
    <source>
        <dbReference type="ARBA" id="ARBA00023143"/>
    </source>
</evidence>
<keyword evidence="4 5" id="KW-0975">Bacterial flagellum</keyword>
<reference evidence="6 7" key="1">
    <citation type="submission" date="2023-10" db="EMBL/GenBank/DDBJ databases">
        <title>Two novel species belonging to the OM43/NOR5 clade.</title>
        <authorList>
            <person name="Park M."/>
        </authorList>
    </citation>
    <scope>NUCLEOTIDE SEQUENCE [LARGE SCALE GENOMIC DNA]</scope>
    <source>
        <strain evidence="6 7">IMCC45268</strain>
    </source>
</reference>
<keyword evidence="6" id="KW-0282">Flagellum</keyword>
<protein>
    <recommendedName>
        <fullName evidence="3 5">Flagellar hook-basal body complex protein FliE</fullName>
    </recommendedName>
</protein>
<evidence type="ECO:0000256" key="2">
    <source>
        <dbReference type="ARBA" id="ARBA00009272"/>
    </source>
</evidence>
<dbReference type="PRINTS" id="PR01006">
    <property type="entry name" value="FLGHOOKFLIE"/>
</dbReference>
<dbReference type="PANTHER" id="PTHR34653">
    <property type="match status" value="1"/>
</dbReference>
<dbReference type="RefSeq" id="WP_407327318.1">
    <property type="nucleotide sequence ID" value="NZ_CP136865.1"/>
</dbReference>
<dbReference type="InterPro" id="IPR001624">
    <property type="entry name" value="FliE"/>
</dbReference>
<sequence length="105" mass="11229">MSDIAINQVIAQMRTMAAAAGSESASPEQVTGANFSSLMQDSIEQVNASMMEAKALATSFESGDPQTSVTEVMIASQRAGLEFQAMTEVRNKLLSAYQEIMSMQV</sequence>
<dbReference type="NCBIfam" id="TIGR00205">
    <property type="entry name" value="fliE"/>
    <property type="match status" value="1"/>
</dbReference>
<gene>
    <name evidence="5 6" type="primary">fliE</name>
    <name evidence="6" type="ORF">R0137_15530</name>
</gene>
<keyword evidence="7" id="KW-1185">Reference proteome</keyword>
<organism evidence="6 7">
    <name type="scientific">Congregibacter brevis</name>
    <dbReference type="NCBI Taxonomy" id="3081201"/>
    <lineage>
        <taxon>Bacteria</taxon>
        <taxon>Pseudomonadati</taxon>
        <taxon>Pseudomonadota</taxon>
        <taxon>Gammaproteobacteria</taxon>
        <taxon>Cellvibrionales</taxon>
        <taxon>Halieaceae</taxon>
        <taxon>Congregibacter</taxon>
    </lineage>
</organism>
<proteinExistence type="inferred from homology"/>
<keyword evidence="6" id="KW-0966">Cell projection</keyword>
<evidence type="ECO:0000256" key="3">
    <source>
        <dbReference type="ARBA" id="ARBA00018024"/>
    </source>
</evidence>
<accession>A0ABZ0IB71</accession>
<evidence type="ECO:0000256" key="5">
    <source>
        <dbReference type="HAMAP-Rule" id="MF_00724"/>
    </source>
</evidence>
<dbReference type="Pfam" id="PF02049">
    <property type="entry name" value="FliE"/>
    <property type="match status" value="1"/>
</dbReference>
<name>A0ABZ0IB71_9GAMM</name>
<dbReference type="HAMAP" id="MF_00724">
    <property type="entry name" value="FliE"/>
    <property type="match status" value="1"/>
</dbReference>
<comment type="subcellular location">
    <subcellularLocation>
        <location evidence="1 5">Bacterial flagellum basal body</location>
    </subcellularLocation>
</comment>